<dbReference type="Proteomes" id="UP001253637">
    <property type="component" value="Segment"/>
</dbReference>
<reference evidence="3" key="1">
    <citation type="submission" date="2021-04" db="EMBL/GenBank/DDBJ databases">
        <title>Draft Genome Sequence of Pandoravirus japonicus, Isolated from the Sabaishi River of Niigata, Japan.</title>
        <authorList>
            <person name="Hosokawa N."/>
            <person name="Takahashi H."/>
            <person name="Aoki K."/>
            <person name="Takemura M."/>
        </authorList>
    </citation>
    <scope>NUCLEOTIDE SEQUENCE</scope>
</reference>
<evidence type="ECO:0000313" key="3">
    <source>
        <dbReference type="EMBL" id="BCU03202.1"/>
    </source>
</evidence>
<feature type="transmembrane region" description="Helical" evidence="2">
    <location>
        <begin position="28"/>
        <end position="55"/>
    </location>
</feature>
<evidence type="ECO:0000256" key="1">
    <source>
        <dbReference type="SAM" id="MobiDB-lite"/>
    </source>
</evidence>
<protein>
    <submittedName>
        <fullName evidence="3">Uncharacterized protein</fullName>
    </submittedName>
</protein>
<name>A0A811BQW7_9VIRU</name>
<organism evidence="3 4">
    <name type="scientific">Pandoravirus japonicus</name>
    <dbReference type="NCBI Taxonomy" id="2823154"/>
    <lineage>
        <taxon>Viruses</taxon>
        <taxon>Pandoravirus</taxon>
    </lineage>
</organism>
<feature type="compositionally biased region" description="Pro residues" evidence="1">
    <location>
        <begin position="78"/>
        <end position="89"/>
    </location>
</feature>
<feature type="region of interest" description="Disordered" evidence="1">
    <location>
        <begin position="64"/>
        <end position="89"/>
    </location>
</feature>
<keyword evidence="2" id="KW-1133">Transmembrane helix</keyword>
<keyword evidence="2" id="KW-0812">Transmembrane</keyword>
<evidence type="ECO:0000313" key="4">
    <source>
        <dbReference type="Proteomes" id="UP001253637"/>
    </source>
</evidence>
<dbReference type="EMBL" id="LC625835">
    <property type="protein sequence ID" value="BCU03202.1"/>
    <property type="molecule type" value="Genomic_DNA"/>
</dbReference>
<keyword evidence="2" id="KW-0472">Membrane</keyword>
<accession>A0A811BQW7</accession>
<proteinExistence type="predicted"/>
<evidence type="ECO:0000256" key="2">
    <source>
        <dbReference type="SAM" id="Phobius"/>
    </source>
</evidence>
<sequence>MLCGADAIEALTGRDAFWRVADDPCGDVIALAVLGAAFVSVLATIVCALRACSLAHSACSARRRRPSHPIPSAVTAPAPLPPPQRQRPPCLPARLDLDDSLLLQPPPCARQQQQRRVPWEIKWASAIADEKGAALARIEARKIARRDVAAPCQKPLPRSVLSALDRASAHIAALPDPH</sequence>